<comment type="subcellular location">
    <subcellularLocation>
        <location evidence="1">Mitochondrion outer membrane</location>
    </subcellularLocation>
</comment>
<name>A0A226E7L4_FOLCA</name>
<evidence type="ECO:0000256" key="12">
    <source>
        <dbReference type="ARBA" id="ARBA00048336"/>
    </source>
</evidence>
<comment type="function">
    <text evidence="6">Displays phosphatase activity for serine/threonine residues, and dephosphorylates and activates Pk92B kinase. Has apparently no phosphoglycerate mutase activity.</text>
</comment>
<dbReference type="Pfam" id="PF00300">
    <property type="entry name" value="His_Phos_1"/>
    <property type="match status" value="2"/>
</dbReference>
<evidence type="ECO:0000256" key="6">
    <source>
        <dbReference type="ARBA" id="ARBA00037234"/>
    </source>
</evidence>
<evidence type="ECO:0000256" key="1">
    <source>
        <dbReference type="ARBA" id="ARBA00004294"/>
    </source>
</evidence>
<dbReference type="PANTHER" id="PTHR20935:SF0">
    <property type="entry name" value="SERINE_THREONINE-PROTEIN PHOSPHATASE PGAM5, MITOCHONDRIAL"/>
    <property type="match status" value="1"/>
</dbReference>
<dbReference type="SUPFAM" id="SSF53254">
    <property type="entry name" value="Phosphoglycerate mutase-like"/>
    <property type="match status" value="1"/>
</dbReference>
<dbReference type="PANTHER" id="PTHR20935">
    <property type="entry name" value="PHOSPHOGLYCERATE MUTASE-RELATED"/>
    <property type="match status" value="1"/>
</dbReference>
<comment type="catalytic activity">
    <reaction evidence="11">
        <text>O-phospho-L-seryl-[protein] + H2O = L-seryl-[protein] + phosphate</text>
        <dbReference type="Rhea" id="RHEA:20629"/>
        <dbReference type="Rhea" id="RHEA-COMP:9863"/>
        <dbReference type="Rhea" id="RHEA-COMP:11604"/>
        <dbReference type="ChEBI" id="CHEBI:15377"/>
        <dbReference type="ChEBI" id="CHEBI:29999"/>
        <dbReference type="ChEBI" id="CHEBI:43474"/>
        <dbReference type="ChEBI" id="CHEBI:83421"/>
        <dbReference type="EC" id="3.1.3.16"/>
    </reaction>
</comment>
<dbReference type="InterPro" id="IPR051021">
    <property type="entry name" value="Mito_Ser/Thr_phosphatase"/>
</dbReference>
<evidence type="ECO:0000256" key="10">
    <source>
        <dbReference type="ARBA" id="ARBA00042520"/>
    </source>
</evidence>
<evidence type="ECO:0000256" key="3">
    <source>
        <dbReference type="ARBA" id="ARBA00013081"/>
    </source>
</evidence>
<evidence type="ECO:0000256" key="7">
    <source>
        <dbReference type="ARBA" id="ARBA00038605"/>
    </source>
</evidence>
<comment type="catalytic activity">
    <reaction evidence="12">
        <text>O-phospho-L-threonyl-[protein] + H2O = L-threonyl-[protein] + phosphate</text>
        <dbReference type="Rhea" id="RHEA:47004"/>
        <dbReference type="Rhea" id="RHEA-COMP:11060"/>
        <dbReference type="Rhea" id="RHEA-COMP:11605"/>
        <dbReference type="ChEBI" id="CHEBI:15377"/>
        <dbReference type="ChEBI" id="CHEBI:30013"/>
        <dbReference type="ChEBI" id="CHEBI:43474"/>
        <dbReference type="ChEBI" id="CHEBI:61977"/>
        <dbReference type="EC" id="3.1.3.16"/>
    </reaction>
</comment>
<evidence type="ECO:0000313" key="16">
    <source>
        <dbReference type="Proteomes" id="UP000198287"/>
    </source>
</evidence>
<evidence type="ECO:0000313" key="15">
    <source>
        <dbReference type="EMBL" id="OXA52957.1"/>
    </source>
</evidence>
<comment type="subunit">
    <text evidence="7">Interacts with Pk92B/ASK1.</text>
</comment>
<dbReference type="STRING" id="158441.A0A226E7L4"/>
<dbReference type="AlphaFoldDB" id="A0A226E7L4"/>
<keyword evidence="4" id="KW-0472">Membrane</keyword>
<evidence type="ECO:0000256" key="2">
    <source>
        <dbReference type="ARBA" id="ARBA00006717"/>
    </source>
</evidence>
<keyword evidence="4" id="KW-0496">Mitochondrion</keyword>
<evidence type="ECO:0000256" key="5">
    <source>
        <dbReference type="ARBA" id="ARBA00022801"/>
    </source>
</evidence>
<dbReference type="GO" id="GO:0004722">
    <property type="term" value="F:protein serine/threonine phosphatase activity"/>
    <property type="evidence" value="ECO:0007669"/>
    <property type="project" value="UniProtKB-EC"/>
</dbReference>
<dbReference type="OrthoDB" id="2118094at2759"/>
<dbReference type="EC" id="3.1.3.16" evidence="3"/>
<dbReference type="OMA" id="QLPLFAW"/>
<evidence type="ECO:0000256" key="13">
    <source>
        <dbReference type="PIRSR" id="PIRSR613078-2"/>
    </source>
</evidence>
<evidence type="ECO:0000256" key="8">
    <source>
        <dbReference type="ARBA" id="ARBA00039765"/>
    </source>
</evidence>
<feature type="binding site" evidence="13">
    <location>
        <position position="210"/>
    </location>
    <ligand>
        <name>substrate</name>
    </ligand>
</feature>
<evidence type="ECO:0000256" key="4">
    <source>
        <dbReference type="ARBA" id="ARBA00022787"/>
    </source>
</evidence>
<evidence type="ECO:0000256" key="9">
    <source>
        <dbReference type="ARBA" id="ARBA00040722"/>
    </source>
</evidence>
<dbReference type="InterPro" id="IPR029033">
    <property type="entry name" value="His_PPase_superfam"/>
</dbReference>
<dbReference type="EMBL" id="LNIX01000006">
    <property type="protein sequence ID" value="OXA52957.1"/>
    <property type="molecule type" value="Genomic_DNA"/>
</dbReference>
<accession>A0A226E7L4</accession>
<dbReference type="GO" id="GO:0090141">
    <property type="term" value="P:positive regulation of mitochondrial fission"/>
    <property type="evidence" value="ECO:0007669"/>
    <property type="project" value="TreeGrafter"/>
</dbReference>
<keyword evidence="5" id="KW-0378">Hydrolase</keyword>
<keyword evidence="16" id="KW-1185">Reference proteome</keyword>
<feature type="binding site" evidence="13">
    <location>
        <begin position="162"/>
        <end position="167"/>
    </location>
    <ligand>
        <name>substrate</name>
    </ligand>
</feature>
<sequence length="350" mass="39671">MMMRLSSGESQHDDEKIVESGGEQKPAETINPEQPTRLFNKKEEIIFSRNSSAKLFSFKMHRTFWKYGRWIGYAAGAVTATSMTVVVSQCSTSNWSPTNPSAVPDAGFPKWDFNWDKREPYSLVKPPKKTKRDVDPAEEENKVAEQLEKKKSKVIRHIILIRHGQYNLKGSCDDERSLSQLGIEQAELTGNRLKNSGVTFTSLLTSNMCRAIQTSEIVLKHLGQKGLEILAKDPMLREGAPCLPEPPVSSWHPDLHQYFEDGARIEAAFRKYFHRAHPDQKEDSYELIVCHANVIRYFVCRAMQFPPEAWLRISLNHTSLTMLSILPSGRVILRSLGDSGHLPADKMTTS</sequence>
<dbReference type="InterPro" id="IPR013078">
    <property type="entry name" value="His_Pase_superF_clade-1"/>
</dbReference>
<reference evidence="15 16" key="1">
    <citation type="submission" date="2015-12" db="EMBL/GenBank/DDBJ databases">
        <title>The genome of Folsomia candida.</title>
        <authorList>
            <person name="Faddeeva A."/>
            <person name="Derks M.F."/>
            <person name="Anvar Y."/>
            <person name="Smit S."/>
            <person name="Van Straalen N."/>
            <person name="Roelofs D."/>
        </authorList>
    </citation>
    <scope>NUCLEOTIDE SEQUENCE [LARGE SCALE GENOMIC DNA]</scope>
    <source>
        <strain evidence="15 16">VU population</strain>
        <tissue evidence="15">Whole body</tissue>
    </source>
</reference>
<organism evidence="15 16">
    <name type="scientific">Folsomia candida</name>
    <name type="common">Springtail</name>
    <dbReference type="NCBI Taxonomy" id="158441"/>
    <lineage>
        <taxon>Eukaryota</taxon>
        <taxon>Metazoa</taxon>
        <taxon>Ecdysozoa</taxon>
        <taxon>Arthropoda</taxon>
        <taxon>Hexapoda</taxon>
        <taxon>Collembola</taxon>
        <taxon>Entomobryomorpha</taxon>
        <taxon>Isotomoidea</taxon>
        <taxon>Isotomidae</taxon>
        <taxon>Proisotominae</taxon>
        <taxon>Folsomia</taxon>
    </lineage>
</organism>
<keyword evidence="4" id="KW-1000">Mitochondrion outer membrane</keyword>
<dbReference type="CDD" id="cd07067">
    <property type="entry name" value="HP_PGM_like"/>
    <property type="match status" value="1"/>
</dbReference>
<dbReference type="GO" id="GO:0005741">
    <property type="term" value="C:mitochondrial outer membrane"/>
    <property type="evidence" value="ECO:0007669"/>
    <property type="project" value="UniProtKB-SubCell"/>
</dbReference>
<feature type="region of interest" description="Disordered" evidence="14">
    <location>
        <begin position="1"/>
        <end position="30"/>
    </location>
</feature>
<dbReference type="Proteomes" id="UP000198287">
    <property type="component" value="Unassembled WGS sequence"/>
</dbReference>
<protein>
    <recommendedName>
        <fullName evidence="8">Serine/threonine-protein phosphatase PGAM5, mitochondrial</fullName>
        <ecNumber evidence="3">3.1.3.16</ecNumber>
    </recommendedName>
    <alternativeName>
        <fullName evidence="10">Phosphoglycerate mutase family member 5 homolog</fullName>
    </alternativeName>
    <alternativeName>
        <fullName evidence="9">Serine/threonine-protein phosphatase Pgam5, mitochondrial</fullName>
    </alternativeName>
</protein>
<proteinExistence type="inferred from homology"/>
<dbReference type="Gene3D" id="3.40.50.1240">
    <property type="entry name" value="Phosphoglycerate mutase-like"/>
    <property type="match status" value="1"/>
</dbReference>
<dbReference type="SMART" id="SM00855">
    <property type="entry name" value="PGAM"/>
    <property type="match status" value="1"/>
</dbReference>
<comment type="caution">
    <text evidence="15">The sequence shown here is derived from an EMBL/GenBank/DDBJ whole genome shotgun (WGS) entry which is preliminary data.</text>
</comment>
<comment type="similarity">
    <text evidence="2">Belongs to the phosphoglycerate mutase family. BPG-dependent PGAM subfamily.</text>
</comment>
<evidence type="ECO:0000256" key="14">
    <source>
        <dbReference type="SAM" id="MobiDB-lite"/>
    </source>
</evidence>
<evidence type="ECO:0000256" key="11">
    <source>
        <dbReference type="ARBA" id="ARBA00047761"/>
    </source>
</evidence>
<gene>
    <name evidence="15" type="ORF">Fcan01_12821</name>
</gene>